<accession>A0A9R0HWT9</accession>
<evidence type="ECO:0000256" key="4">
    <source>
        <dbReference type="ARBA" id="ARBA00022989"/>
    </source>
</evidence>
<dbReference type="PROSITE" id="PS50297">
    <property type="entry name" value="ANK_REP_REGION"/>
    <property type="match status" value="1"/>
</dbReference>
<organism evidence="11 12">
    <name type="scientific">Spinacia oleracea</name>
    <name type="common">Spinach</name>
    <dbReference type="NCBI Taxonomy" id="3562"/>
    <lineage>
        <taxon>Eukaryota</taxon>
        <taxon>Viridiplantae</taxon>
        <taxon>Streptophyta</taxon>
        <taxon>Embryophyta</taxon>
        <taxon>Tracheophyta</taxon>
        <taxon>Spermatophyta</taxon>
        <taxon>Magnoliopsida</taxon>
        <taxon>eudicotyledons</taxon>
        <taxon>Gunneridae</taxon>
        <taxon>Pentapetalae</taxon>
        <taxon>Caryophyllales</taxon>
        <taxon>Chenopodiaceae</taxon>
        <taxon>Chenopodioideae</taxon>
        <taxon>Anserineae</taxon>
        <taxon>Spinacia</taxon>
    </lineage>
</organism>
<evidence type="ECO:0000256" key="5">
    <source>
        <dbReference type="ARBA" id="ARBA00023043"/>
    </source>
</evidence>
<dbReference type="InterPro" id="IPR002110">
    <property type="entry name" value="Ankyrin_rpt"/>
</dbReference>
<evidence type="ECO:0000256" key="1">
    <source>
        <dbReference type="ARBA" id="ARBA00004141"/>
    </source>
</evidence>
<evidence type="ECO:0000256" key="8">
    <source>
        <dbReference type="SAM" id="MobiDB-lite"/>
    </source>
</evidence>
<feature type="domain" description="PGG" evidence="10">
    <location>
        <begin position="205"/>
        <end position="310"/>
    </location>
</feature>
<dbReference type="PROSITE" id="PS50088">
    <property type="entry name" value="ANK_REPEAT"/>
    <property type="match status" value="1"/>
</dbReference>
<protein>
    <submittedName>
        <fullName evidence="12">Protein ACCELERATED CELL DEATH 6-like</fullName>
    </submittedName>
</protein>
<keyword evidence="11" id="KW-1185">Reference proteome</keyword>
<feature type="region of interest" description="Disordered" evidence="8">
    <location>
        <begin position="351"/>
        <end position="403"/>
    </location>
</feature>
<dbReference type="PANTHER" id="PTHR24186:SF46">
    <property type="entry name" value="PROTEIN ACCELERATED CELL DEATH 6-LIKE"/>
    <property type="match status" value="1"/>
</dbReference>
<keyword evidence="4 9" id="KW-1133">Transmembrane helix</keyword>
<keyword evidence="2 9" id="KW-0812">Transmembrane</keyword>
<reference evidence="12" key="2">
    <citation type="submission" date="2025-08" db="UniProtKB">
        <authorList>
            <consortium name="RefSeq"/>
        </authorList>
    </citation>
    <scope>IDENTIFICATION</scope>
    <source>
        <tissue evidence="12">Leaf</tissue>
    </source>
</reference>
<keyword evidence="6 9" id="KW-0472">Membrane</keyword>
<feature type="repeat" description="ANK" evidence="7">
    <location>
        <begin position="125"/>
        <end position="147"/>
    </location>
</feature>
<evidence type="ECO:0000259" key="10">
    <source>
        <dbReference type="Pfam" id="PF13962"/>
    </source>
</evidence>
<evidence type="ECO:0000256" key="3">
    <source>
        <dbReference type="ARBA" id="ARBA00022737"/>
    </source>
</evidence>
<dbReference type="Gene3D" id="1.25.40.20">
    <property type="entry name" value="Ankyrin repeat-containing domain"/>
    <property type="match status" value="1"/>
</dbReference>
<keyword evidence="5 7" id="KW-0040">ANK repeat</keyword>
<evidence type="ECO:0000313" key="11">
    <source>
        <dbReference type="Proteomes" id="UP000813463"/>
    </source>
</evidence>
<evidence type="ECO:0000256" key="9">
    <source>
        <dbReference type="SAM" id="Phobius"/>
    </source>
</evidence>
<evidence type="ECO:0000256" key="2">
    <source>
        <dbReference type="ARBA" id="ARBA00022692"/>
    </source>
</evidence>
<dbReference type="GeneID" id="110778037"/>
<dbReference type="PANTHER" id="PTHR24186">
    <property type="entry name" value="PROTEIN PHOSPHATASE 1 REGULATORY SUBUNIT"/>
    <property type="match status" value="1"/>
</dbReference>
<feature type="transmembrane region" description="Helical" evidence="9">
    <location>
        <begin position="290"/>
        <end position="311"/>
    </location>
</feature>
<sequence>MDDIEFGTWLVEEAPKFITEKDKNGQSPWDKAYEIGPAWFINAVLIKDPTVFSSTPLVWIKACEKGHVSALQAFVDHNPGKFRDLCIKHKDSPLHHIKLHESLTEYEKFLKIEHMKDLINLQDSKGATPLHKAIRNGDLLLTESLLNMEKIIYDIEDDEKLSAMDLLAEECDESSEDKHTWDRMCKRFGLDPTINTTYFKSKTNLLDVRSSLFIVAALLATITFTAGFTLPGGFNQETGAALLGNKAIFLVFLISDALALFFSMMVLISLTWSMVYEASKSLVLIDRSMVLLRISLNCTLVAFVSGVYTVLAPMTLWAAILIVVIITALIGISLHKTLFYNVLEKLTPSPKKKVRSRKRDQTPAGKSGISDEKEQLLSDSGENSTKDPETGSHTTNEDLDAIV</sequence>
<dbReference type="SUPFAM" id="SSF48403">
    <property type="entry name" value="Ankyrin repeat"/>
    <property type="match status" value="1"/>
</dbReference>
<dbReference type="InterPro" id="IPR026961">
    <property type="entry name" value="PGG_dom"/>
</dbReference>
<dbReference type="Proteomes" id="UP000813463">
    <property type="component" value="Chromosome 6"/>
</dbReference>
<dbReference type="RefSeq" id="XP_021838293.2">
    <property type="nucleotide sequence ID" value="XM_021982601.2"/>
</dbReference>
<evidence type="ECO:0000256" key="6">
    <source>
        <dbReference type="ARBA" id="ARBA00023136"/>
    </source>
</evidence>
<feature type="transmembrane region" description="Helical" evidence="9">
    <location>
        <begin position="210"/>
        <end position="228"/>
    </location>
</feature>
<reference evidence="11" key="1">
    <citation type="journal article" date="2021" name="Nat. Commun.">
        <title>Genomic analyses provide insights into spinach domestication and the genetic basis of agronomic traits.</title>
        <authorList>
            <person name="Cai X."/>
            <person name="Sun X."/>
            <person name="Xu C."/>
            <person name="Sun H."/>
            <person name="Wang X."/>
            <person name="Ge C."/>
            <person name="Zhang Z."/>
            <person name="Wang Q."/>
            <person name="Fei Z."/>
            <person name="Jiao C."/>
            <person name="Wang Q."/>
        </authorList>
    </citation>
    <scope>NUCLEOTIDE SEQUENCE [LARGE SCALE GENOMIC DNA]</scope>
    <source>
        <strain evidence="11">cv. Varoflay</strain>
    </source>
</reference>
<keyword evidence="3" id="KW-0677">Repeat</keyword>
<feature type="transmembrane region" description="Helical" evidence="9">
    <location>
        <begin position="248"/>
        <end position="270"/>
    </location>
</feature>
<gene>
    <name evidence="12" type="primary">LOC110778037</name>
</gene>
<proteinExistence type="predicted"/>
<name>A0A9R0HWT9_SPIOL</name>
<dbReference type="Pfam" id="PF13962">
    <property type="entry name" value="PGG"/>
    <property type="match status" value="1"/>
</dbReference>
<dbReference type="InterPro" id="IPR036770">
    <property type="entry name" value="Ankyrin_rpt-contain_sf"/>
</dbReference>
<evidence type="ECO:0000256" key="7">
    <source>
        <dbReference type="PROSITE-ProRule" id="PRU00023"/>
    </source>
</evidence>
<dbReference type="AlphaFoldDB" id="A0A9R0HWT9"/>
<comment type="subcellular location">
    <subcellularLocation>
        <location evidence="1">Membrane</location>
        <topology evidence="1">Multi-pass membrane protein</topology>
    </subcellularLocation>
</comment>
<feature type="transmembrane region" description="Helical" evidence="9">
    <location>
        <begin position="317"/>
        <end position="343"/>
    </location>
</feature>
<evidence type="ECO:0000313" key="12">
    <source>
        <dbReference type="RefSeq" id="XP_021838293.2"/>
    </source>
</evidence>
<dbReference type="KEGG" id="soe:110778037"/>